<dbReference type="HOGENOM" id="CLU_025623_1_0_5"/>
<feature type="transmembrane region" description="Helical" evidence="6">
    <location>
        <begin position="153"/>
        <end position="171"/>
    </location>
</feature>
<keyword evidence="4 6" id="KW-1133">Transmembrane helix</keyword>
<dbReference type="PANTHER" id="PTHR10010">
    <property type="entry name" value="SOLUTE CARRIER FAMILY 34 SODIUM PHOSPHATE , MEMBER 2-RELATED"/>
    <property type="match status" value="1"/>
</dbReference>
<comment type="subcellular location">
    <subcellularLocation>
        <location evidence="1">Cell membrane</location>
        <topology evidence="1">Multi-pass membrane protein</topology>
    </subcellularLocation>
</comment>
<proteinExistence type="predicted"/>
<sequence>MLRKIFLPIIYLLLAYGFWLSPDFKEIAAGVAIFLFGMISMEEGFRVFSGGILEKILRHTTNRTWKSLGFGIVSTTIMQSSSLVSVITISFVSAGLLGLQEGIGIIFGANLGTTTGAWLVAGLGLKVKISAYAMPMLVFGIIGIFQSTKAGRGLGYILVGLGLLFLGIHYMKEGFETFKSAFDLARFAVGGWQGLLLFTGIGILATVVMQSSHATLVLIITALAAGQITYENALALAIGANIGTTITAIIGSLTANAAGKRLAMAHLIFNILTGLLAILLMSQLIFMVDKTSALVGIAADNYTLKLAVFHTLFNLLGLMVMLPWLRFLVTFLESRLKDQKHALATPHYLHQANRTIPVAFLESIRMEIIHLYDNAVSISIQALNFTPQDFKDPMDACDLAKIRRQVVATDMDQYYEQRIKGLYGTIIEFSSTPDFIMSAQMSSRLFDQRIACRRVVEAVKDVKHMRKNLVRYADGDNLAIRDEYDKIRGQMLDLFRSLHEIRQEAATQNDALTVLSLDTLRVRIEESDVLANDVLDSLIREKRITDTMATSLMNDSAYAYDIAKRLIQVAETVFLPFNEERLREAEQAISLSDDELEAVMDHGGKPTQ</sequence>
<dbReference type="InterPro" id="IPR003841">
    <property type="entry name" value="Na/Pi_transpt"/>
</dbReference>
<dbReference type="Proteomes" id="UP000002586">
    <property type="component" value="Chromosome"/>
</dbReference>
<reference evidence="8" key="1">
    <citation type="journal article" date="2009" name="Appl. Environ. Microbiol.">
        <title>Complete genome sequence of the chemolithoautotrophic marine magnetotactic coccus strain MC-1.</title>
        <authorList>
            <person name="Schubbe S."/>
            <person name="Williams T.J."/>
            <person name="Xie G."/>
            <person name="Kiss H.E."/>
            <person name="Brettin T.S."/>
            <person name="Martinez D."/>
            <person name="Ross C.A."/>
            <person name="Schuler D."/>
            <person name="Cox B.L."/>
            <person name="Nealson K.H."/>
            <person name="Bazylinski D.A."/>
        </authorList>
    </citation>
    <scope>NUCLEOTIDE SEQUENCE [LARGE SCALE GENOMIC DNA]</scope>
    <source>
        <strain evidence="8">ATCC BAA-1437 / JCM 17883 / MC-1</strain>
    </source>
</reference>
<dbReference type="PANTHER" id="PTHR10010:SF46">
    <property type="entry name" value="SODIUM-DEPENDENT PHOSPHATE TRANSPORT PROTEIN 2B"/>
    <property type="match status" value="1"/>
</dbReference>
<name>A0L460_MAGMM</name>
<evidence type="ECO:0000256" key="6">
    <source>
        <dbReference type="SAM" id="Phobius"/>
    </source>
</evidence>
<evidence type="ECO:0000313" key="7">
    <source>
        <dbReference type="EMBL" id="ABK42753.1"/>
    </source>
</evidence>
<keyword evidence="2" id="KW-1003">Cell membrane</keyword>
<evidence type="ECO:0000256" key="5">
    <source>
        <dbReference type="ARBA" id="ARBA00023136"/>
    </source>
</evidence>
<feature type="transmembrane region" description="Helical" evidence="6">
    <location>
        <begin position="5"/>
        <end position="21"/>
    </location>
</feature>
<dbReference type="NCBIfam" id="NF037997">
    <property type="entry name" value="Na_Pi_symport"/>
    <property type="match status" value="1"/>
</dbReference>
<evidence type="ECO:0000256" key="3">
    <source>
        <dbReference type="ARBA" id="ARBA00022692"/>
    </source>
</evidence>
<dbReference type="STRING" id="156889.Mmc1_0226"/>
<evidence type="ECO:0000313" key="8">
    <source>
        <dbReference type="Proteomes" id="UP000002586"/>
    </source>
</evidence>
<dbReference type="GO" id="GO:0005886">
    <property type="term" value="C:plasma membrane"/>
    <property type="evidence" value="ECO:0007669"/>
    <property type="project" value="UniProtKB-SubCell"/>
</dbReference>
<evidence type="ECO:0000256" key="2">
    <source>
        <dbReference type="ARBA" id="ARBA00022475"/>
    </source>
</evidence>
<reference evidence="7 8" key="2">
    <citation type="journal article" date="2012" name="Int. J. Syst. Evol. Microbiol.">
        <title>Magnetococcus marinus gen. nov., sp. nov., a marine, magnetotactic bacterium that represents a novel lineage (Magnetococcaceae fam. nov.; Magnetococcales ord. nov.) at the base of the Alphaproteobacteria.</title>
        <authorList>
            <person name="Bazylinski D.A."/>
            <person name="Williams T.J."/>
            <person name="Lefevre C.T."/>
            <person name="Berg R.J."/>
            <person name="Zhang C.L."/>
            <person name="Bowser S.S."/>
            <person name="Dean A.J."/>
            <person name="Beveridge T.J."/>
        </authorList>
    </citation>
    <scope>NUCLEOTIDE SEQUENCE [LARGE SCALE GENOMIC DNA]</scope>
    <source>
        <strain evidence="8">ATCC BAA-1437 / JCM 17883 / MC-1</strain>
    </source>
</reference>
<dbReference type="GO" id="GO:0044341">
    <property type="term" value="P:sodium-dependent phosphate transport"/>
    <property type="evidence" value="ECO:0007669"/>
    <property type="project" value="InterPro"/>
</dbReference>
<organism evidence="7 8">
    <name type="scientific">Magnetococcus marinus (strain ATCC BAA-1437 / JCM 17883 / MC-1)</name>
    <dbReference type="NCBI Taxonomy" id="156889"/>
    <lineage>
        <taxon>Bacteria</taxon>
        <taxon>Pseudomonadati</taxon>
        <taxon>Pseudomonadota</taxon>
        <taxon>Magnetococcia</taxon>
        <taxon>Magnetococcales</taxon>
        <taxon>Magnetococcaceae</taxon>
        <taxon>Magnetococcus</taxon>
    </lineage>
</organism>
<dbReference type="Pfam" id="PF02690">
    <property type="entry name" value="Na_Pi_cotrans"/>
    <property type="match status" value="2"/>
</dbReference>
<accession>A0L460</accession>
<keyword evidence="5 6" id="KW-0472">Membrane</keyword>
<feature type="transmembrane region" description="Helical" evidence="6">
    <location>
        <begin position="27"/>
        <end position="48"/>
    </location>
</feature>
<evidence type="ECO:0000256" key="4">
    <source>
        <dbReference type="ARBA" id="ARBA00022989"/>
    </source>
</evidence>
<protein>
    <submittedName>
        <fullName evidence="7">Na+/Pi-cotransporter</fullName>
    </submittedName>
</protein>
<dbReference type="AlphaFoldDB" id="A0L460"/>
<feature type="transmembrane region" description="Helical" evidence="6">
    <location>
        <begin position="308"/>
        <end position="329"/>
    </location>
</feature>
<dbReference type="EMBL" id="CP000471">
    <property type="protein sequence ID" value="ABK42753.1"/>
    <property type="molecule type" value="Genomic_DNA"/>
</dbReference>
<gene>
    <name evidence="7" type="ordered locus">Mmc1_0226</name>
</gene>
<dbReference type="OrthoDB" id="9763003at2"/>
<keyword evidence="8" id="KW-1185">Reference proteome</keyword>
<dbReference type="KEGG" id="mgm:Mmc1_0226"/>
<evidence type="ECO:0000256" key="1">
    <source>
        <dbReference type="ARBA" id="ARBA00004651"/>
    </source>
</evidence>
<dbReference type="RefSeq" id="WP_011711926.1">
    <property type="nucleotide sequence ID" value="NC_008576.1"/>
</dbReference>
<dbReference type="GO" id="GO:0005436">
    <property type="term" value="F:sodium:phosphate symporter activity"/>
    <property type="evidence" value="ECO:0007669"/>
    <property type="project" value="InterPro"/>
</dbReference>
<feature type="transmembrane region" description="Helical" evidence="6">
    <location>
        <begin position="233"/>
        <end position="255"/>
    </location>
</feature>
<keyword evidence="3 6" id="KW-0812">Transmembrane</keyword>
<feature type="transmembrane region" description="Helical" evidence="6">
    <location>
        <begin position="129"/>
        <end position="147"/>
    </location>
</feature>
<feature type="transmembrane region" description="Helical" evidence="6">
    <location>
        <begin position="192"/>
        <end position="221"/>
    </location>
</feature>
<feature type="transmembrane region" description="Helical" evidence="6">
    <location>
        <begin position="103"/>
        <end position="122"/>
    </location>
</feature>
<dbReference type="eggNOG" id="COG1283">
    <property type="taxonomic scope" value="Bacteria"/>
</dbReference>
<feature type="transmembrane region" description="Helical" evidence="6">
    <location>
        <begin position="68"/>
        <end position="97"/>
    </location>
</feature>
<feature type="transmembrane region" description="Helical" evidence="6">
    <location>
        <begin position="267"/>
        <end position="288"/>
    </location>
</feature>